<dbReference type="OrthoDB" id="9791347at2"/>
<dbReference type="InterPro" id="IPR052181">
    <property type="entry name" value="5hmC_binding"/>
</dbReference>
<dbReference type="Pfam" id="PF01878">
    <property type="entry name" value="EVE"/>
    <property type="match status" value="1"/>
</dbReference>
<organism evidence="2 3">
    <name type="scientific">Dyadobacter koreensis</name>
    <dbReference type="NCBI Taxonomy" id="408657"/>
    <lineage>
        <taxon>Bacteria</taxon>
        <taxon>Pseudomonadati</taxon>
        <taxon>Bacteroidota</taxon>
        <taxon>Cytophagia</taxon>
        <taxon>Cytophagales</taxon>
        <taxon>Spirosomataceae</taxon>
        <taxon>Dyadobacter</taxon>
    </lineage>
</organism>
<evidence type="ECO:0000259" key="1">
    <source>
        <dbReference type="Pfam" id="PF01878"/>
    </source>
</evidence>
<sequence>MNYWLVKSEPFKYSWDHFVEEGKSMWDGVRSYEARNNMMAMKKGDLALFYHSNEGKEVVGLAKVSKEHYPDPTTEDDRWVVVEFVPVERFPKTVTLAQIKADENLKDMALIRQSRLSVIPVKPEEFDHIVGLAHA</sequence>
<dbReference type="PANTHER" id="PTHR14087">
    <property type="entry name" value="THYMOCYTE NUCLEAR PROTEIN 1"/>
    <property type="match status" value="1"/>
</dbReference>
<proteinExistence type="predicted"/>
<dbReference type="InterPro" id="IPR015947">
    <property type="entry name" value="PUA-like_sf"/>
</dbReference>
<feature type="domain" description="EVE" evidence="1">
    <location>
        <begin position="2"/>
        <end position="130"/>
    </location>
</feature>
<dbReference type="AlphaFoldDB" id="A0A1H6XP31"/>
<dbReference type="PANTHER" id="PTHR14087:SF7">
    <property type="entry name" value="THYMOCYTE NUCLEAR PROTEIN 1"/>
    <property type="match status" value="1"/>
</dbReference>
<dbReference type="CDD" id="cd21133">
    <property type="entry name" value="EVE"/>
    <property type="match status" value="1"/>
</dbReference>
<dbReference type="InterPro" id="IPR047197">
    <property type="entry name" value="THYN1-like_EVE"/>
</dbReference>
<dbReference type="RefSeq" id="WP_090338057.1">
    <property type="nucleotide sequence ID" value="NZ_FNXY01000006.1"/>
</dbReference>
<accession>A0A1H6XP31</accession>
<dbReference type="Gene3D" id="3.10.590.10">
    <property type="entry name" value="ph1033 like domains"/>
    <property type="match status" value="1"/>
</dbReference>
<name>A0A1H6XP31_9BACT</name>
<dbReference type="Proteomes" id="UP000199532">
    <property type="component" value="Unassembled WGS sequence"/>
</dbReference>
<reference evidence="2 3" key="1">
    <citation type="submission" date="2016-10" db="EMBL/GenBank/DDBJ databases">
        <authorList>
            <person name="de Groot N.N."/>
        </authorList>
    </citation>
    <scope>NUCLEOTIDE SEQUENCE [LARGE SCALE GENOMIC DNA]</scope>
    <source>
        <strain evidence="2 3">DSM 19938</strain>
    </source>
</reference>
<dbReference type="STRING" id="408657.SAMN04487995_4056"/>
<protein>
    <submittedName>
        <fullName evidence="2">Predicted RNA-binding protein, contains PUA-like domain</fullName>
    </submittedName>
</protein>
<keyword evidence="3" id="KW-1185">Reference proteome</keyword>
<dbReference type="InterPro" id="IPR002740">
    <property type="entry name" value="EVE_domain"/>
</dbReference>
<gene>
    <name evidence="2" type="ORF">SAMN04487995_4056</name>
</gene>
<dbReference type="EMBL" id="FNXY01000006">
    <property type="protein sequence ID" value="SEJ29916.1"/>
    <property type="molecule type" value="Genomic_DNA"/>
</dbReference>
<dbReference type="SUPFAM" id="SSF88697">
    <property type="entry name" value="PUA domain-like"/>
    <property type="match status" value="1"/>
</dbReference>
<evidence type="ECO:0000313" key="2">
    <source>
        <dbReference type="EMBL" id="SEJ29916.1"/>
    </source>
</evidence>
<evidence type="ECO:0000313" key="3">
    <source>
        <dbReference type="Proteomes" id="UP000199532"/>
    </source>
</evidence>